<evidence type="ECO:0000256" key="3">
    <source>
        <dbReference type="ARBA" id="ARBA00022448"/>
    </source>
</evidence>
<reference evidence="11" key="1">
    <citation type="journal article" date="2019" name="Int. J. Syst. Evol. Microbiol.">
        <title>The Global Catalogue of Microorganisms (GCM) 10K type strain sequencing project: providing services to taxonomists for standard genome sequencing and annotation.</title>
        <authorList>
            <consortium name="The Broad Institute Genomics Platform"/>
            <consortium name="The Broad Institute Genome Sequencing Center for Infectious Disease"/>
            <person name="Wu L."/>
            <person name="Ma J."/>
        </authorList>
    </citation>
    <scope>NUCLEOTIDE SEQUENCE [LARGE SCALE GENOMIC DNA]</scope>
    <source>
        <strain evidence="11">JCM 13584</strain>
    </source>
</reference>
<dbReference type="PIRSF" id="PIRSF039085">
    <property type="entry name" value="ABC_ATPase_HisP"/>
    <property type="match status" value="1"/>
</dbReference>
<evidence type="ECO:0000259" key="9">
    <source>
        <dbReference type="PROSITE" id="PS50893"/>
    </source>
</evidence>
<dbReference type="CDD" id="cd03262">
    <property type="entry name" value="ABC_HisP_GlnQ"/>
    <property type="match status" value="1"/>
</dbReference>
<keyword evidence="6 10" id="KW-0067">ATP-binding</keyword>
<dbReference type="Gene3D" id="3.40.50.300">
    <property type="entry name" value="P-loop containing nucleotide triphosphate hydrolases"/>
    <property type="match status" value="1"/>
</dbReference>
<keyword evidence="7" id="KW-0029">Amino-acid transport</keyword>
<dbReference type="InterPro" id="IPR027417">
    <property type="entry name" value="P-loop_NTPase"/>
</dbReference>
<dbReference type="PROSITE" id="PS00211">
    <property type="entry name" value="ABC_TRANSPORTER_1"/>
    <property type="match status" value="1"/>
</dbReference>
<feature type="domain" description="ABC transporter" evidence="9">
    <location>
        <begin position="20"/>
        <end position="254"/>
    </location>
</feature>
<dbReference type="InterPro" id="IPR003593">
    <property type="entry name" value="AAA+_ATPase"/>
</dbReference>
<dbReference type="Pfam" id="PF00005">
    <property type="entry name" value="ABC_tran"/>
    <property type="match status" value="1"/>
</dbReference>
<evidence type="ECO:0000256" key="1">
    <source>
        <dbReference type="ARBA" id="ARBA00004202"/>
    </source>
</evidence>
<evidence type="ECO:0000256" key="6">
    <source>
        <dbReference type="ARBA" id="ARBA00022840"/>
    </source>
</evidence>
<evidence type="ECO:0000256" key="8">
    <source>
        <dbReference type="ARBA" id="ARBA00023136"/>
    </source>
</evidence>
<evidence type="ECO:0000256" key="7">
    <source>
        <dbReference type="ARBA" id="ARBA00022970"/>
    </source>
</evidence>
<keyword evidence="11" id="KW-1185">Reference proteome</keyword>
<comment type="similarity">
    <text evidence="2">Belongs to the ABC transporter superfamily.</text>
</comment>
<name>A0ABP5BFU8_9MICO</name>
<accession>A0ABP5BFU8</accession>
<keyword evidence="3" id="KW-0813">Transport</keyword>
<dbReference type="PANTHER" id="PTHR43166:SF9">
    <property type="entry name" value="GLUTAMATE_ASPARTATE IMPORT ATP-BINDING PROTEIN GLTL"/>
    <property type="match status" value="1"/>
</dbReference>
<keyword evidence="4" id="KW-1003">Cell membrane</keyword>
<keyword evidence="5" id="KW-0547">Nucleotide-binding</keyword>
<dbReference type="SUPFAM" id="SSF52540">
    <property type="entry name" value="P-loop containing nucleoside triphosphate hydrolases"/>
    <property type="match status" value="1"/>
</dbReference>
<keyword evidence="8" id="KW-0472">Membrane</keyword>
<organism evidence="10 11">
    <name type="scientific">Agromyces allii</name>
    <dbReference type="NCBI Taxonomy" id="393607"/>
    <lineage>
        <taxon>Bacteria</taxon>
        <taxon>Bacillati</taxon>
        <taxon>Actinomycetota</taxon>
        <taxon>Actinomycetes</taxon>
        <taxon>Micrococcales</taxon>
        <taxon>Microbacteriaceae</taxon>
        <taxon>Agromyces</taxon>
    </lineage>
</organism>
<dbReference type="PANTHER" id="PTHR43166">
    <property type="entry name" value="AMINO ACID IMPORT ATP-BINDING PROTEIN"/>
    <property type="match status" value="1"/>
</dbReference>
<dbReference type="PROSITE" id="PS50893">
    <property type="entry name" value="ABC_TRANSPORTER_2"/>
    <property type="match status" value="1"/>
</dbReference>
<dbReference type="InterPro" id="IPR017871">
    <property type="entry name" value="ABC_transporter-like_CS"/>
</dbReference>
<protein>
    <submittedName>
        <fullName evidence="10">Amino acid ABC transporter ATP-binding protein</fullName>
    </submittedName>
</protein>
<dbReference type="InterPro" id="IPR050086">
    <property type="entry name" value="MetN_ABC_transporter-like"/>
</dbReference>
<dbReference type="InterPro" id="IPR030679">
    <property type="entry name" value="ABC_ATPase_HisP-typ"/>
</dbReference>
<sequence>MSGSSATTPGREATSAPGLLRLRGIRRSYGEKLVLDGVDLDVDAHEVVALVGASGSGKSTLLRTINLLETIDDGVILLDGEDVSDPRVNADRVRARIGVVFQHYNLFPHLSVLDNVTLAARLVHRMPRATAEAKALELLDSVGLAEFAKAFPDRLSGGQQQRVAIVRAIATGPELLLLDEVTSALDPELVGEVLALVRSLAERGTTIVMATHEMAFAREVADRVVFLDAGRIIEDAPAREFFAAPREARTREFLARFLRA</sequence>
<dbReference type="EMBL" id="BAAAMK010000001">
    <property type="protein sequence ID" value="GAA1943817.1"/>
    <property type="molecule type" value="Genomic_DNA"/>
</dbReference>
<dbReference type="SMART" id="SM00382">
    <property type="entry name" value="AAA"/>
    <property type="match status" value="1"/>
</dbReference>
<dbReference type="RefSeq" id="WP_157414909.1">
    <property type="nucleotide sequence ID" value="NZ_BAAAMK010000001.1"/>
</dbReference>
<dbReference type="InterPro" id="IPR003439">
    <property type="entry name" value="ABC_transporter-like_ATP-bd"/>
</dbReference>
<evidence type="ECO:0000256" key="4">
    <source>
        <dbReference type="ARBA" id="ARBA00022475"/>
    </source>
</evidence>
<comment type="subcellular location">
    <subcellularLocation>
        <location evidence="1">Cell membrane</location>
        <topology evidence="1">Peripheral membrane protein</topology>
    </subcellularLocation>
</comment>
<dbReference type="GO" id="GO:0005524">
    <property type="term" value="F:ATP binding"/>
    <property type="evidence" value="ECO:0007669"/>
    <property type="project" value="UniProtKB-KW"/>
</dbReference>
<gene>
    <name evidence="10" type="ORF">GCM10009717_07850</name>
</gene>
<comment type="caution">
    <text evidence="10">The sequence shown here is derived from an EMBL/GenBank/DDBJ whole genome shotgun (WGS) entry which is preliminary data.</text>
</comment>
<evidence type="ECO:0000313" key="11">
    <source>
        <dbReference type="Proteomes" id="UP001499954"/>
    </source>
</evidence>
<evidence type="ECO:0000313" key="10">
    <source>
        <dbReference type="EMBL" id="GAA1943817.1"/>
    </source>
</evidence>
<evidence type="ECO:0000256" key="2">
    <source>
        <dbReference type="ARBA" id="ARBA00005417"/>
    </source>
</evidence>
<dbReference type="Proteomes" id="UP001499954">
    <property type="component" value="Unassembled WGS sequence"/>
</dbReference>
<evidence type="ECO:0000256" key="5">
    <source>
        <dbReference type="ARBA" id="ARBA00022741"/>
    </source>
</evidence>
<proteinExistence type="inferred from homology"/>